<dbReference type="InterPro" id="IPR039422">
    <property type="entry name" value="MarR/SlyA-like"/>
</dbReference>
<dbReference type="PROSITE" id="PS50995">
    <property type="entry name" value="HTH_MARR_2"/>
    <property type="match status" value="1"/>
</dbReference>
<reference evidence="2" key="1">
    <citation type="submission" date="2018-05" db="EMBL/GenBank/DDBJ databases">
        <authorList>
            <person name="Lanie J.A."/>
            <person name="Ng W.-L."/>
            <person name="Kazmierczak K.M."/>
            <person name="Andrzejewski T.M."/>
            <person name="Davidsen T.M."/>
            <person name="Wayne K.J."/>
            <person name="Tettelin H."/>
            <person name="Glass J.I."/>
            <person name="Rusch D."/>
            <person name="Podicherti R."/>
            <person name="Tsui H.-C.T."/>
            <person name="Winkler M.E."/>
        </authorList>
    </citation>
    <scope>NUCLEOTIDE SEQUENCE</scope>
</reference>
<feature type="non-terminal residue" evidence="2">
    <location>
        <position position="1"/>
    </location>
</feature>
<dbReference type="SMART" id="SM00347">
    <property type="entry name" value="HTH_MARR"/>
    <property type="match status" value="1"/>
</dbReference>
<dbReference type="GO" id="GO:0006950">
    <property type="term" value="P:response to stress"/>
    <property type="evidence" value="ECO:0007669"/>
    <property type="project" value="TreeGrafter"/>
</dbReference>
<dbReference type="Gene3D" id="1.10.10.10">
    <property type="entry name" value="Winged helix-like DNA-binding domain superfamily/Winged helix DNA-binding domain"/>
    <property type="match status" value="1"/>
</dbReference>
<name>A0A382EGP5_9ZZZZ</name>
<dbReference type="AlphaFoldDB" id="A0A382EGP5"/>
<feature type="domain" description="HTH marR-type" evidence="1">
    <location>
        <begin position="1"/>
        <end position="104"/>
    </location>
</feature>
<gene>
    <name evidence="2" type="ORF">METZ01_LOCUS201901</name>
</gene>
<proteinExistence type="predicted"/>
<sequence>IPRWRILMILHEKSPSTISEIADRALMKLSTMTRVAQRLEKDSLVKLAPNKRDARSTDVHITGGGESAVDKIRAIASRTFRRATEDLSAKDLKTLNSLLTRLSEAL</sequence>
<dbReference type="GO" id="GO:0003700">
    <property type="term" value="F:DNA-binding transcription factor activity"/>
    <property type="evidence" value="ECO:0007669"/>
    <property type="project" value="InterPro"/>
</dbReference>
<dbReference type="EMBL" id="UINC01044085">
    <property type="protein sequence ID" value="SVB49047.1"/>
    <property type="molecule type" value="Genomic_DNA"/>
</dbReference>
<dbReference type="Pfam" id="PF01047">
    <property type="entry name" value="MarR"/>
    <property type="match status" value="1"/>
</dbReference>
<organism evidence="2">
    <name type="scientific">marine metagenome</name>
    <dbReference type="NCBI Taxonomy" id="408172"/>
    <lineage>
        <taxon>unclassified sequences</taxon>
        <taxon>metagenomes</taxon>
        <taxon>ecological metagenomes</taxon>
    </lineage>
</organism>
<dbReference type="SUPFAM" id="SSF46785">
    <property type="entry name" value="Winged helix' DNA-binding domain"/>
    <property type="match status" value="1"/>
</dbReference>
<evidence type="ECO:0000259" key="1">
    <source>
        <dbReference type="PROSITE" id="PS50995"/>
    </source>
</evidence>
<accession>A0A382EGP5</accession>
<dbReference type="PANTHER" id="PTHR33164:SF101">
    <property type="entry name" value="TRANSCRIPTIONAL REPRESSOR MPRA"/>
    <property type="match status" value="1"/>
</dbReference>
<evidence type="ECO:0000313" key="2">
    <source>
        <dbReference type="EMBL" id="SVB49047.1"/>
    </source>
</evidence>
<dbReference type="InterPro" id="IPR000835">
    <property type="entry name" value="HTH_MarR-typ"/>
</dbReference>
<protein>
    <recommendedName>
        <fullName evidence="1">HTH marR-type domain-containing protein</fullName>
    </recommendedName>
</protein>
<dbReference type="InterPro" id="IPR036390">
    <property type="entry name" value="WH_DNA-bd_sf"/>
</dbReference>
<dbReference type="InterPro" id="IPR036388">
    <property type="entry name" value="WH-like_DNA-bd_sf"/>
</dbReference>
<dbReference type="PANTHER" id="PTHR33164">
    <property type="entry name" value="TRANSCRIPTIONAL REGULATOR, MARR FAMILY"/>
    <property type="match status" value="1"/>
</dbReference>